<dbReference type="NCBIfam" id="TIGR00005">
    <property type="entry name" value="rluA_subfam"/>
    <property type="match status" value="1"/>
</dbReference>
<dbReference type="InterPro" id="IPR020103">
    <property type="entry name" value="PsdUridine_synth_cat_dom_sf"/>
</dbReference>
<dbReference type="SMART" id="SM00363">
    <property type="entry name" value="S4"/>
    <property type="match status" value="1"/>
</dbReference>
<dbReference type="Pfam" id="PF00849">
    <property type="entry name" value="PseudoU_synth_2"/>
    <property type="match status" value="1"/>
</dbReference>
<comment type="catalytic activity">
    <reaction evidence="1">
        <text>uridine(955/2504/2580) in 23S rRNA = pseudouridine(955/2504/2580) in 23S rRNA</text>
        <dbReference type="Rhea" id="RHEA:42528"/>
        <dbReference type="Rhea" id="RHEA-COMP:10099"/>
        <dbReference type="Rhea" id="RHEA-COMP:10100"/>
        <dbReference type="ChEBI" id="CHEBI:65314"/>
        <dbReference type="ChEBI" id="CHEBI:65315"/>
        <dbReference type="EC" id="5.4.99.24"/>
    </reaction>
</comment>
<evidence type="ECO:0000313" key="10">
    <source>
        <dbReference type="EMBL" id="QEK39692.1"/>
    </source>
</evidence>
<comment type="similarity">
    <text evidence="3 8">Belongs to the pseudouridine synthase RluA family.</text>
</comment>
<dbReference type="KEGG" id="snay:FZC37_01970"/>
<dbReference type="Pfam" id="PF01479">
    <property type="entry name" value="S4"/>
    <property type="match status" value="1"/>
</dbReference>
<name>A0A5C0UJN4_9RICK</name>
<dbReference type="RefSeq" id="WP_148952053.1">
    <property type="nucleotide sequence ID" value="NZ_CP043312.1"/>
</dbReference>
<evidence type="ECO:0000256" key="1">
    <source>
        <dbReference type="ARBA" id="ARBA00000381"/>
    </source>
</evidence>
<dbReference type="SUPFAM" id="SSF55174">
    <property type="entry name" value="Alpha-L RNA-binding motif"/>
    <property type="match status" value="1"/>
</dbReference>
<dbReference type="Proteomes" id="UP000323844">
    <property type="component" value="Chromosome"/>
</dbReference>
<evidence type="ECO:0000256" key="5">
    <source>
        <dbReference type="ARBA" id="ARBA00036882"/>
    </source>
</evidence>
<keyword evidence="7" id="KW-0694">RNA-binding</keyword>
<keyword evidence="4 8" id="KW-0413">Isomerase</keyword>
<dbReference type="InterPro" id="IPR036986">
    <property type="entry name" value="S4_RNA-bd_sf"/>
</dbReference>
<evidence type="ECO:0000256" key="7">
    <source>
        <dbReference type="PROSITE-ProRule" id="PRU00182"/>
    </source>
</evidence>
<dbReference type="Gene3D" id="3.30.2350.10">
    <property type="entry name" value="Pseudouridine synthase"/>
    <property type="match status" value="1"/>
</dbReference>
<feature type="active site" evidence="6">
    <location>
        <position position="136"/>
    </location>
</feature>
<evidence type="ECO:0000256" key="8">
    <source>
        <dbReference type="RuleBase" id="RU362028"/>
    </source>
</evidence>
<organism evidence="10 11">
    <name type="scientific">Candidatus Sneabacter namystus</name>
    <dbReference type="NCBI Taxonomy" id="2601646"/>
    <lineage>
        <taxon>Bacteria</taxon>
        <taxon>Pseudomonadati</taxon>
        <taxon>Pseudomonadota</taxon>
        <taxon>Alphaproteobacteria</taxon>
        <taxon>Rickettsiales</taxon>
        <taxon>Rickettsiaceae</taxon>
        <taxon>Rickettsieae</taxon>
        <taxon>Candidatus Sneabacter</taxon>
    </lineage>
</organism>
<comment type="function">
    <text evidence="2">Responsible for synthesis of pseudouridine from uracil at positions 955, 2504 and 2580 in 23S ribosomal RNA.</text>
</comment>
<dbReference type="InterPro" id="IPR006225">
    <property type="entry name" value="PsdUridine_synth_RluC/D"/>
</dbReference>
<dbReference type="CDD" id="cd00165">
    <property type="entry name" value="S4"/>
    <property type="match status" value="1"/>
</dbReference>
<comment type="catalytic activity">
    <reaction evidence="5">
        <text>uridine(1911/1915/1917) in 23S rRNA = pseudouridine(1911/1915/1917) in 23S rRNA</text>
        <dbReference type="Rhea" id="RHEA:42524"/>
        <dbReference type="Rhea" id="RHEA-COMP:10097"/>
        <dbReference type="Rhea" id="RHEA-COMP:10098"/>
        <dbReference type="ChEBI" id="CHEBI:65314"/>
        <dbReference type="ChEBI" id="CHEBI:65315"/>
        <dbReference type="EC" id="5.4.99.23"/>
    </reaction>
</comment>
<dbReference type="PROSITE" id="PS50889">
    <property type="entry name" value="S4"/>
    <property type="match status" value="1"/>
</dbReference>
<dbReference type="InterPro" id="IPR050188">
    <property type="entry name" value="RluA_PseudoU_synthase"/>
</dbReference>
<sequence>MKTNRYFLDGKFFGNRLDVAIASIAKESRSKITKLIRSGNVLVNGKVVQSADFLLKTNSSVCVSYQTDASDCIPTKSVIFEVIFEDNDIVLINKPAGLVVHPGVGHIHDTLVNGLMYRYETLEKNNFRAGIVHRIDKDTSGILVVAKNDYSHLHIANQVKNRSMQRVYYALVWGVPMPLQGSIEFYIGKSRHDHTKMAVYKDKSKGKYALTYYKVVSMSPCKTLSMVECRLATGRTHQIRVHMAYIGHAIVGDFVYGSILYGKNLCKIEKNKLTNISLIKRQCLHAHHITLKHPNTNKVCTFVAPIPHDMLQICEDFGIDTTPVTMAKNYY</sequence>
<dbReference type="PANTHER" id="PTHR21600">
    <property type="entry name" value="MITOCHONDRIAL RNA PSEUDOURIDINE SYNTHASE"/>
    <property type="match status" value="1"/>
</dbReference>
<dbReference type="EMBL" id="CP043312">
    <property type="protein sequence ID" value="QEK39692.1"/>
    <property type="molecule type" value="Genomic_DNA"/>
</dbReference>
<dbReference type="InterPro" id="IPR002942">
    <property type="entry name" value="S4_RNA-bd"/>
</dbReference>
<keyword evidence="11" id="KW-1185">Reference proteome</keyword>
<evidence type="ECO:0000259" key="9">
    <source>
        <dbReference type="SMART" id="SM00363"/>
    </source>
</evidence>
<dbReference type="PROSITE" id="PS01129">
    <property type="entry name" value="PSI_RLU"/>
    <property type="match status" value="1"/>
</dbReference>
<comment type="catalytic activity">
    <reaction evidence="8">
        <text>a uridine in RNA = a pseudouridine in RNA</text>
        <dbReference type="Rhea" id="RHEA:48348"/>
        <dbReference type="Rhea" id="RHEA-COMP:12068"/>
        <dbReference type="Rhea" id="RHEA-COMP:12069"/>
        <dbReference type="ChEBI" id="CHEBI:65314"/>
        <dbReference type="ChEBI" id="CHEBI:65315"/>
    </reaction>
</comment>
<dbReference type="AlphaFoldDB" id="A0A5C0UJN4"/>
<accession>A0A5C0UJN4</accession>
<reference evidence="10 11" key="1">
    <citation type="submission" date="2019-08" db="EMBL/GenBank/DDBJ databases">
        <title>Highly reduced genomes of protist endosymbionts show evolutionary convergence.</title>
        <authorList>
            <person name="George E."/>
            <person name="Husnik F."/>
            <person name="Tashyreva D."/>
            <person name="Prokopchuk G."/>
            <person name="Horak A."/>
            <person name="Kwong W.K."/>
            <person name="Lukes J."/>
            <person name="Keeling P.J."/>
        </authorList>
    </citation>
    <scope>NUCLEOTIDE SEQUENCE [LARGE SCALE GENOMIC DNA]</scope>
    <source>
        <strain evidence="10">1621</strain>
    </source>
</reference>
<gene>
    <name evidence="10" type="ORF">FZC37_01970</name>
</gene>
<dbReference type="GO" id="GO:0000455">
    <property type="term" value="P:enzyme-directed rRNA pseudouridine synthesis"/>
    <property type="evidence" value="ECO:0007669"/>
    <property type="project" value="TreeGrafter"/>
</dbReference>
<dbReference type="SUPFAM" id="SSF55120">
    <property type="entry name" value="Pseudouridine synthase"/>
    <property type="match status" value="1"/>
</dbReference>
<dbReference type="OrthoDB" id="9807829at2"/>
<dbReference type="CDD" id="cd02869">
    <property type="entry name" value="PseudoU_synth_RluA_like"/>
    <property type="match status" value="1"/>
</dbReference>
<evidence type="ECO:0000256" key="6">
    <source>
        <dbReference type="PIRSR" id="PIRSR606225-1"/>
    </source>
</evidence>
<evidence type="ECO:0000256" key="2">
    <source>
        <dbReference type="ARBA" id="ARBA00002876"/>
    </source>
</evidence>
<evidence type="ECO:0000313" key="11">
    <source>
        <dbReference type="Proteomes" id="UP000323844"/>
    </source>
</evidence>
<dbReference type="GO" id="GO:0160140">
    <property type="term" value="F:23S rRNA pseudouridine(1911/1915/1917) synthase activity"/>
    <property type="evidence" value="ECO:0007669"/>
    <property type="project" value="UniProtKB-EC"/>
</dbReference>
<dbReference type="GO" id="GO:0160141">
    <property type="term" value="F:23S rRNA pseudouridine(955/2504/2580) synthase activity"/>
    <property type="evidence" value="ECO:0007669"/>
    <property type="project" value="UniProtKB-EC"/>
</dbReference>
<protein>
    <recommendedName>
        <fullName evidence="8">Pseudouridine synthase</fullName>
        <ecNumber evidence="8">5.4.99.-</ecNumber>
    </recommendedName>
</protein>
<dbReference type="PANTHER" id="PTHR21600:SF44">
    <property type="entry name" value="RIBOSOMAL LARGE SUBUNIT PSEUDOURIDINE SYNTHASE D"/>
    <property type="match status" value="1"/>
</dbReference>
<proteinExistence type="inferred from homology"/>
<dbReference type="Gene3D" id="3.10.290.10">
    <property type="entry name" value="RNA-binding S4 domain"/>
    <property type="match status" value="1"/>
</dbReference>
<dbReference type="GO" id="GO:0003723">
    <property type="term" value="F:RNA binding"/>
    <property type="evidence" value="ECO:0007669"/>
    <property type="project" value="UniProtKB-KW"/>
</dbReference>
<dbReference type="InterPro" id="IPR006224">
    <property type="entry name" value="PsdUridine_synth_RluA-like_CS"/>
</dbReference>
<evidence type="ECO:0000256" key="4">
    <source>
        <dbReference type="ARBA" id="ARBA00023235"/>
    </source>
</evidence>
<feature type="domain" description="RNA-binding S4" evidence="9">
    <location>
        <begin position="15"/>
        <end position="83"/>
    </location>
</feature>
<dbReference type="InterPro" id="IPR006145">
    <property type="entry name" value="PsdUridine_synth_RsuA/RluA"/>
</dbReference>
<dbReference type="EC" id="5.4.99.-" evidence="8"/>
<evidence type="ECO:0000256" key="3">
    <source>
        <dbReference type="ARBA" id="ARBA00010876"/>
    </source>
</evidence>